<keyword evidence="1" id="KW-0812">Transmembrane</keyword>
<dbReference type="InterPro" id="IPR012427">
    <property type="entry name" value="DUF1622"/>
</dbReference>
<evidence type="ECO:0000313" key="3">
    <source>
        <dbReference type="Proteomes" id="UP000229600"/>
    </source>
</evidence>
<name>A0A2H0N8X9_9BACT</name>
<evidence type="ECO:0000256" key="1">
    <source>
        <dbReference type="SAM" id="Phobius"/>
    </source>
</evidence>
<feature type="transmembrane region" description="Helical" evidence="1">
    <location>
        <begin position="51"/>
        <end position="72"/>
    </location>
</feature>
<comment type="caution">
    <text evidence="2">The sequence shown here is derived from an EMBL/GenBank/DDBJ whole genome shotgun (WGS) entry which is preliminary data.</text>
</comment>
<dbReference type="Pfam" id="PF07784">
    <property type="entry name" value="DUF1622"/>
    <property type="match status" value="1"/>
</dbReference>
<keyword evidence="1" id="KW-1133">Transmembrane helix</keyword>
<dbReference type="Proteomes" id="UP000229600">
    <property type="component" value="Unassembled WGS sequence"/>
</dbReference>
<dbReference type="PANTHER" id="PTHR38468">
    <property type="entry name" value="SLL0939 PROTEIN"/>
    <property type="match status" value="1"/>
</dbReference>
<protein>
    <recommendedName>
        <fullName evidence="4">DUF1622 domain-containing protein</fullName>
    </recommendedName>
</protein>
<organism evidence="2 3">
    <name type="scientific">Candidatus Magasanikbacteria bacterium CG11_big_fil_rev_8_21_14_0_20_39_34</name>
    <dbReference type="NCBI Taxonomy" id="1974653"/>
    <lineage>
        <taxon>Bacteria</taxon>
        <taxon>Candidatus Magasanikiibacteriota</taxon>
    </lineage>
</organism>
<feature type="transmembrane region" description="Helical" evidence="1">
    <location>
        <begin position="78"/>
        <end position="96"/>
    </location>
</feature>
<gene>
    <name evidence="2" type="ORF">COV59_00525</name>
</gene>
<evidence type="ECO:0000313" key="2">
    <source>
        <dbReference type="EMBL" id="PIR04595.1"/>
    </source>
</evidence>
<accession>A0A2H0N8X9</accession>
<evidence type="ECO:0008006" key="4">
    <source>
        <dbReference type="Google" id="ProtNLM"/>
    </source>
</evidence>
<dbReference type="AlphaFoldDB" id="A0A2H0N8X9"/>
<reference evidence="2 3" key="1">
    <citation type="submission" date="2017-09" db="EMBL/GenBank/DDBJ databases">
        <title>Depth-based differentiation of microbial function through sediment-hosted aquifers and enrichment of novel symbionts in the deep terrestrial subsurface.</title>
        <authorList>
            <person name="Probst A.J."/>
            <person name="Ladd B."/>
            <person name="Jarett J.K."/>
            <person name="Geller-Mcgrath D.E."/>
            <person name="Sieber C.M."/>
            <person name="Emerson J.B."/>
            <person name="Anantharaman K."/>
            <person name="Thomas B.C."/>
            <person name="Malmstrom R."/>
            <person name="Stieglmeier M."/>
            <person name="Klingl A."/>
            <person name="Woyke T."/>
            <person name="Ryan C.M."/>
            <person name="Banfield J.F."/>
        </authorList>
    </citation>
    <scope>NUCLEOTIDE SEQUENCE [LARGE SCALE GENOMIC DNA]</scope>
    <source>
        <strain evidence="2">CG11_big_fil_rev_8_21_14_0_20_39_34</strain>
    </source>
</reference>
<keyword evidence="1" id="KW-0472">Membrane</keyword>
<dbReference type="PANTHER" id="PTHR38468:SF1">
    <property type="entry name" value="SLL0939 PROTEIN"/>
    <property type="match status" value="1"/>
</dbReference>
<proteinExistence type="predicted"/>
<sequence length="105" mass="11780">MSYIEMINAFVRYIGFIIEYLGLGIIAVSAAIALIKLCFKERDVDHIRKNLAKRMIFGLEFIIAADIILATVETDIMQSARLGGIVLIRVILGWALHKEAGFKLK</sequence>
<dbReference type="EMBL" id="PCWN01000001">
    <property type="protein sequence ID" value="PIR04595.1"/>
    <property type="molecule type" value="Genomic_DNA"/>
</dbReference>
<feature type="transmembrane region" description="Helical" evidence="1">
    <location>
        <begin position="20"/>
        <end position="39"/>
    </location>
</feature>